<evidence type="ECO:0000259" key="2">
    <source>
        <dbReference type="Pfam" id="PF08484"/>
    </source>
</evidence>
<dbReference type="Gene3D" id="3.40.50.720">
    <property type="entry name" value="NAD(P)-binding Rossmann-like Domain"/>
    <property type="match status" value="1"/>
</dbReference>
<dbReference type="InterPro" id="IPR013691">
    <property type="entry name" value="MeTrfase_14"/>
</dbReference>
<reference evidence="3" key="1">
    <citation type="journal article" date="2014" name="Front. Microbiol.">
        <title>High frequency of phylogenetically diverse reductive dehalogenase-homologous genes in deep subseafloor sedimentary metagenomes.</title>
        <authorList>
            <person name="Kawai M."/>
            <person name="Futagami T."/>
            <person name="Toyoda A."/>
            <person name="Takaki Y."/>
            <person name="Nishi S."/>
            <person name="Hori S."/>
            <person name="Arai W."/>
            <person name="Tsubouchi T."/>
            <person name="Morono Y."/>
            <person name="Uchiyama I."/>
            <person name="Ito T."/>
            <person name="Fujiyama A."/>
            <person name="Inagaki F."/>
            <person name="Takami H."/>
        </authorList>
    </citation>
    <scope>NUCLEOTIDE SEQUENCE</scope>
    <source>
        <strain evidence="3">Expedition CK06-06</strain>
    </source>
</reference>
<gene>
    <name evidence="3" type="ORF">S01H4_16939</name>
</gene>
<dbReference type="Pfam" id="PF08484">
    <property type="entry name" value="Methyltransf_14"/>
    <property type="match status" value="1"/>
</dbReference>
<dbReference type="PANTHER" id="PTHR43861">
    <property type="entry name" value="TRANS-ACONITATE 2-METHYLTRANSFERASE-RELATED"/>
    <property type="match status" value="1"/>
</dbReference>
<dbReference type="Gene3D" id="6.10.250.3100">
    <property type="match status" value="1"/>
</dbReference>
<dbReference type="CDD" id="cd02440">
    <property type="entry name" value="AdoMet_MTases"/>
    <property type="match status" value="1"/>
</dbReference>
<dbReference type="InterPro" id="IPR013630">
    <property type="entry name" value="Methyltransf_Zn-bd_dom_put"/>
</dbReference>
<evidence type="ECO:0000313" key="3">
    <source>
        <dbReference type="EMBL" id="GAG57977.1"/>
    </source>
</evidence>
<proteinExistence type="predicted"/>
<sequence>MPITNKPIGKFIRRDTCRFCQGTNLVNILDFGNVPLAGGFLKAKDFSHEKYYSLDLNFCQDCYLVQVSNVVSAEVLFQESYFFFSSAIGTLVDHFAEFAREIKKHFLRKIPRPSVLEIGCNDGVLLKPLSAMGVRCVGVDPATNVVKSLINAEDFIVINDFFSEQLAYQIREKYDLFDAVLSSYSFAHIDDMVDIMKGVKCLLKDDGVFIVEIYYLGTLIDEMQYDMIYHEHMSYYSLTTLISFLKQFDMEIFDVKYIPGVRSGSVRFYAKNIGQRTETISSAVTDMIQHEKDKGFEKIDAYSEYAAKVNATRYQLLNLLDRLKNEGKTIIGYGASGRGTIIMNYCGIDGRYLDYVVDDAPAKHGFFTPGTHVPIKPWEFTAESEFPDYIVLFAWAFTDEVIKKRQDYLKKGGKFIIPLPEI</sequence>
<evidence type="ECO:0008006" key="4">
    <source>
        <dbReference type="Google" id="ProtNLM"/>
    </source>
</evidence>
<name>X0ZIR9_9ZZZZ</name>
<dbReference type="Gene3D" id="6.20.50.110">
    <property type="entry name" value="Methyltransferase, zinc-binding domain"/>
    <property type="match status" value="1"/>
</dbReference>
<dbReference type="AlphaFoldDB" id="X0ZIR9"/>
<dbReference type="Pfam" id="PF13489">
    <property type="entry name" value="Methyltransf_23"/>
    <property type="match status" value="1"/>
</dbReference>
<dbReference type="Gene3D" id="3.40.50.150">
    <property type="entry name" value="Vaccinia Virus protein VP39"/>
    <property type="match status" value="1"/>
</dbReference>
<feature type="non-terminal residue" evidence="3">
    <location>
        <position position="422"/>
    </location>
</feature>
<feature type="domain" description="C-methyltransferase" evidence="2">
    <location>
        <begin position="263"/>
        <end position="420"/>
    </location>
</feature>
<organism evidence="3">
    <name type="scientific">marine sediment metagenome</name>
    <dbReference type="NCBI Taxonomy" id="412755"/>
    <lineage>
        <taxon>unclassified sequences</taxon>
        <taxon>metagenomes</taxon>
        <taxon>ecological metagenomes</taxon>
    </lineage>
</organism>
<accession>X0ZIR9</accession>
<protein>
    <recommendedName>
        <fullName evidence="4">C-methyltransferase domain-containing protein</fullName>
    </recommendedName>
</protein>
<dbReference type="PANTHER" id="PTHR43861:SF5">
    <property type="entry name" value="BLL5978 PROTEIN"/>
    <property type="match status" value="1"/>
</dbReference>
<dbReference type="InterPro" id="IPR038576">
    <property type="entry name" value="Methyltransf_Zn-bd_dom_put_sf"/>
</dbReference>
<feature type="domain" description="Methyltransferase putative zinc binding" evidence="1">
    <location>
        <begin position="17"/>
        <end position="77"/>
    </location>
</feature>
<evidence type="ECO:0000259" key="1">
    <source>
        <dbReference type="Pfam" id="PF08421"/>
    </source>
</evidence>
<dbReference type="InterPro" id="IPR029063">
    <property type="entry name" value="SAM-dependent_MTases_sf"/>
</dbReference>
<comment type="caution">
    <text evidence="3">The sequence shown here is derived from an EMBL/GenBank/DDBJ whole genome shotgun (WGS) entry which is preliminary data.</text>
</comment>
<dbReference type="EMBL" id="BART01007442">
    <property type="protein sequence ID" value="GAG57977.1"/>
    <property type="molecule type" value="Genomic_DNA"/>
</dbReference>
<dbReference type="Pfam" id="PF08421">
    <property type="entry name" value="Methyltransf_13"/>
    <property type="match status" value="1"/>
</dbReference>
<dbReference type="SUPFAM" id="SSF53335">
    <property type="entry name" value="S-adenosyl-L-methionine-dependent methyltransferases"/>
    <property type="match status" value="1"/>
</dbReference>